<evidence type="ECO:0000256" key="1">
    <source>
        <dbReference type="ARBA" id="ARBA00022723"/>
    </source>
</evidence>
<evidence type="ECO:0000313" key="7">
    <source>
        <dbReference type="Proteomes" id="UP001302812"/>
    </source>
</evidence>
<dbReference type="PROSITE" id="PS00498">
    <property type="entry name" value="TYROSINASE_2"/>
    <property type="match status" value="1"/>
</dbReference>
<gene>
    <name evidence="6" type="ORF">N656DRAFT_62836</name>
</gene>
<comment type="caution">
    <text evidence="6">The sequence shown here is derived from an EMBL/GenBank/DDBJ whole genome shotgun (WGS) entry which is preliminary data.</text>
</comment>
<dbReference type="InterPro" id="IPR002227">
    <property type="entry name" value="Tyrosinase_Cu-bd"/>
</dbReference>
<dbReference type="PROSITE" id="PS00497">
    <property type="entry name" value="TYROSINASE_1"/>
    <property type="match status" value="1"/>
</dbReference>
<dbReference type="InterPro" id="IPR050316">
    <property type="entry name" value="Tyrosinase/Hemocyanin"/>
</dbReference>
<feature type="compositionally biased region" description="Pro residues" evidence="3">
    <location>
        <begin position="1"/>
        <end position="10"/>
    </location>
</feature>
<dbReference type="EMBL" id="MU853332">
    <property type="protein sequence ID" value="KAK4117815.1"/>
    <property type="molecule type" value="Genomic_DNA"/>
</dbReference>
<dbReference type="Proteomes" id="UP001302812">
    <property type="component" value="Unassembled WGS sequence"/>
</dbReference>
<evidence type="ECO:0000256" key="2">
    <source>
        <dbReference type="ARBA" id="ARBA00023002"/>
    </source>
</evidence>
<reference evidence="6" key="2">
    <citation type="submission" date="2023-05" db="EMBL/GenBank/DDBJ databases">
        <authorList>
            <consortium name="Lawrence Berkeley National Laboratory"/>
            <person name="Steindorff A."/>
            <person name="Hensen N."/>
            <person name="Bonometti L."/>
            <person name="Westerberg I."/>
            <person name="Brannstrom I.O."/>
            <person name="Guillou S."/>
            <person name="Cros-Aarteil S."/>
            <person name="Calhoun S."/>
            <person name="Haridas S."/>
            <person name="Kuo A."/>
            <person name="Mondo S."/>
            <person name="Pangilinan J."/>
            <person name="Riley R."/>
            <person name="Labutti K."/>
            <person name="Andreopoulos B."/>
            <person name="Lipzen A."/>
            <person name="Chen C."/>
            <person name="Yanf M."/>
            <person name="Daum C."/>
            <person name="Ng V."/>
            <person name="Clum A."/>
            <person name="Ohm R."/>
            <person name="Martin F."/>
            <person name="Silar P."/>
            <person name="Natvig D."/>
            <person name="Lalanne C."/>
            <person name="Gautier V."/>
            <person name="Ament-Velasquez S.L."/>
            <person name="Kruys A."/>
            <person name="Hutchinson M.I."/>
            <person name="Powell A.J."/>
            <person name="Barry K."/>
            <person name="Miller A.N."/>
            <person name="Grigoriev I.V."/>
            <person name="Debuchy R."/>
            <person name="Gladieux P."/>
            <person name="Thoren M.H."/>
            <person name="Johannesson H."/>
        </authorList>
    </citation>
    <scope>NUCLEOTIDE SEQUENCE</scope>
    <source>
        <strain evidence="6">CBS 508.74</strain>
    </source>
</reference>
<keyword evidence="2" id="KW-0560">Oxidoreductase</keyword>
<protein>
    <submittedName>
        <fullName evidence="6">Di-copper centre-containing protein</fullName>
    </submittedName>
</protein>
<dbReference type="SUPFAM" id="SSF48056">
    <property type="entry name" value="Di-copper centre-containing domain"/>
    <property type="match status" value="1"/>
</dbReference>
<dbReference type="GO" id="GO:0046872">
    <property type="term" value="F:metal ion binding"/>
    <property type="evidence" value="ECO:0007669"/>
    <property type="project" value="UniProtKB-KW"/>
</dbReference>
<keyword evidence="1" id="KW-0479">Metal-binding</keyword>
<dbReference type="GeneID" id="89934481"/>
<dbReference type="Pfam" id="PF00264">
    <property type="entry name" value="Tyrosinase"/>
    <property type="match status" value="1"/>
</dbReference>
<dbReference type="AlphaFoldDB" id="A0AAN6YXK1"/>
<dbReference type="GO" id="GO:0016491">
    <property type="term" value="F:oxidoreductase activity"/>
    <property type="evidence" value="ECO:0007669"/>
    <property type="project" value="UniProtKB-KW"/>
</dbReference>
<reference evidence="6" key="1">
    <citation type="journal article" date="2023" name="Mol. Phylogenet. Evol.">
        <title>Genome-scale phylogeny and comparative genomics of the fungal order Sordariales.</title>
        <authorList>
            <person name="Hensen N."/>
            <person name="Bonometti L."/>
            <person name="Westerberg I."/>
            <person name="Brannstrom I.O."/>
            <person name="Guillou S."/>
            <person name="Cros-Aarteil S."/>
            <person name="Calhoun S."/>
            <person name="Haridas S."/>
            <person name="Kuo A."/>
            <person name="Mondo S."/>
            <person name="Pangilinan J."/>
            <person name="Riley R."/>
            <person name="LaButti K."/>
            <person name="Andreopoulos B."/>
            <person name="Lipzen A."/>
            <person name="Chen C."/>
            <person name="Yan M."/>
            <person name="Daum C."/>
            <person name="Ng V."/>
            <person name="Clum A."/>
            <person name="Steindorff A."/>
            <person name="Ohm R.A."/>
            <person name="Martin F."/>
            <person name="Silar P."/>
            <person name="Natvig D.O."/>
            <person name="Lalanne C."/>
            <person name="Gautier V."/>
            <person name="Ament-Velasquez S.L."/>
            <person name="Kruys A."/>
            <person name="Hutchinson M.I."/>
            <person name="Powell A.J."/>
            <person name="Barry K."/>
            <person name="Miller A.N."/>
            <person name="Grigoriev I.V."/>
            <person name="Debuchy R."/>
            <person name="Gladieux P."/>
            <person name="Hiltunen Thoren M."/>
            <person name="Johannesson H."/>
        </authorList>
    </citation>
    <scope>NUCLEOTIDE SEQUENCE</scope>
    <source>
        <strain evidence="6">CBS 508.74</strain>
    </source>
</reference>
<feature type="region of interest" description="Disordered" evidence="3">
    <location>
        <begin position="1"/>
        <end position="25"/>
    </location>
</feature>
<evidence type="ECO:0000313" key="6">
    <source>
        <dbReference type="EMBL" id="KAK4117815.1"/>
    </source>
</evidence>
<dbReference type="Gene3D" id="1.10.1280.10">
    <property type="entry name" value="Di-copper center containing domain from catechol oxidase"/>
    <property type="match status" value="1"/>
</dbReference>
<dbReference type="PANTHER" id="PTHR11474:SF125">
    <property type="entry name" value="N-ACETYL-6-HYDROXYTRYPTOPHAN OXIDASE IVOB-RELATED"/>
    <property type="match status" value="1"/>
</dbReference>
<organism evidence="6 7">
    <name type="scientific">Canariomyces notabilis</name>
    <dbReference type="NCBI Taxonomy" id="2074819"/>
    <lineage>
        <taxon>Eukaryota</taxon>
        <taxon>Fungi</taxon>
        <taxon>Dikarya</taxon>
        <taxon>Ascomycota</taxon>
        <taxon>Pezizomycotina</taxon>
        <taxon>Sordariomycetes</taxon>
        <taxon>Sordariomycetidae</taxon>
        <taxon>Sordariales</taxon>
        <taxon>Chaetomiaceae</taxon>
        <taxon>Canariomyces</taxon>
    </lineage>
</organism>
<dbReference type="RefSeq" id="XP_064675385.1">
    <property type="nucleotide sequence ID" value="XM_064810356.1"/>
</dbReference>
<dbReference type="InterPro" id="IPR008922">
    <property type="entry name" value="Di-copper_centre_dom_sf"/>
</dbReference>
<evidence type="ECO:0000256" key="3">
    <source>
        <dbReference type="SAM" id="MobiDB-lite"/>
    </source>
</evidence>
<feature type="domain" description="Tyrosinase copper-binding" evidence="4">
    <location>
        <begin position="72"/>
        <end position="89"/>
    </location>
</feature>
<feature type="domain" description="Tyrosinase copper-binding" evidence="5">
    <location>
        <begin position="264"/>
        <end position="275"/>
    </location>
</feature>
<evidence type="ECO:0000259" key="5">
    <source>
        <dbReference type="PROSITE" id="PS00498"/>
    </source>
</evidence>
<proteinExistence type="predicted"/>
<sequence length="344" mass="37382">MGPAQSPMPPGAGNVSVKHRGTLSKGERKDYIRAVKCLMQKPAKYSPDAAPGAKSRYDDFVAVHINQTMSIHGTANFLSWHRWFVYAFEQALRNECGYKGFQPYWNWGRWANDPLNSPIFDGSDTSMSGNGLFVPHNCTPGIPNGLNCIPPGNGGGCLFNGPFADMSVNLGPVSPTLQAAGVVPAPALLAYNPRCVRRDITNWVSKQWTSEQNTTDLIVQSNDILTFQNTMQGDFNNGVYGVHTGGHFTIAGDPGGDLFASPGDPAFWLHHGQIDRVWWIWQNQNPAQRTQVIAGTITIMNTPPSRNGTLDDIIDLEVNAAPLPIKDVVSSLGIGGGPLCYIYV</sequence>
<evidence type="ECO:0000259" key="4">
    <source>
        <dbReference type="PROSITE" id="PS00497"/>
    </source>
</evidence>
<dbReference type="PANTHER" id="PTHR11474">
    <property type="entry name" value="TYROSINASE FAMILY MEMBER"/>
    <property type="match status" value="1"/>
</dbReference>
<keyword evidence="7" id="KW-1185">Reference proteome</keyword>
<accession>A0AAN6YXK1</accession>
<dbReference type="PRINTS" id="PR00092">
    <property type="entry name" value="TYROSINASE"/>
</dbReference>
<name>A0AAN6YXK1_9PEZI</name>